<protein>
    <submittedName>
        <fullName evidence="2">Uncharacterized protein</fullName>
    </submittedName>
</protein>
<dbReference type="KEGG" id="vg:30855543"/>
<dbReference type="EMBL" id="KX884001">
    <property type="protein sequence ID" value="APG78078.1"/>
    <property type="molecule type" value="Genomic_RNA"/>
</dbReference>
<organism evidence="2 3">
    <name type="scientific">Wenzhou qinvirus-like virus 2</name>
    <dbReference type="NCBI Taxonomy" id="1923648"/>
    <lineage>
        <taxon>Viruses</taxon>
        <taxon>Riboviria</taxon>
        <taxon>Orthornavirae</taxon>
        <taxon>Negarnaviricota</taxon>
        <taxon>Haploviricotina</taxon>
        <taxon>Chunqiuviricetes</taxon>
        <taxon>Muvirales</taxon>
        <taxon>Qinviridae</taxon>
        <taxon>Yingvirus</taxon>
        <taxon>Yingvirus charybdis</taxon>
    </lineage>
</organism>
<name>A0A1L3KKY7_9VIRU</name>
<feature type="region of interest" description="Disordered" evidence="1">
    <location>
        <begin position="451"/>
        <end position="471"/>
    </location>
</feature>
<proteinExistence type="predicted"/>
<accession>A0A1L3KKY7</accession>
<evidence type="ECO:0000256" key="1">
    <source>
        <dbReference type="SAM" id="MobiDB-lite"/>
    </source>
</evidence>
<evidence type="ECO:0000313" key="3">
    <source>
        <dbReference type="Proteomes" id="UP000204573"/>
    </source>
</evidence>
<sequence length="471" mass="50604">MTANTFELALTSALNGVKEVGLAASVDLAPSEDRRLCVAPRINNRLLMDWCYEKSVGELAVANVMATMAFAVRTGVLWGGPASDAYKAHVTEDPAALKEGAMRYPNFSEEVLRAVVANEGRMRAALTMLFATKVLWWKSNHHTGQGSPAQYVTKVAQALFPELFDDTAAEETRAAFWNVVHTAGHWVSTAAFLKAYVARDPGSQMAMGGTCDPATDDLDISRWPTISDDLRLRVQSSPAGTAPLFVCREVVRKWVRGMMAPLMPVDIRAFATTTAAAADEVLANPIAYHISSGKFSATARATRVNVAVDEEVISSCRSYCEVVIPGSTLAKSPTLARFDADEDLKAVLAGVRREILKDSSAMGKQLALVKIHMMATGASHSDLSSVYAALSVQAPAGNVNAMEAYQLAADIGRSLEEYDRLGLLKDLLAIVTDTTVLDKREAARALIVAAAQSPPRHRAETERAPGGQLVP</sequence>
<dbReference type="RefSeq" id="YP_009337865.1">
    <property type="nucleotide sequence ID" value="NC_033297.1"/>
</dbReference>
<dbReference type="Proteomes" id="UP000204573">
    <property type="component" value="Genome"/>
</dbReference>
<dbReference type="OrthoDB" id="24634at10239"/>
<dbReference type="GeneID" id="30855543"/>
<reference evidence="2 3" key="1">
    <citation type="journal article" date="2016" name="Nature">
        <title>Redefining the invertebrate RNA virosphere.</title>
        <authorList>
            <person name="Shi M."/>
            <person name="Lin X.D."/>
            <person name="Tian J.H."/>
            <person name="Chen L.J."/>
            <person name="Chen X."/>
            <person name="Li C.X."/>
            <person name="Qin X.C."/>
            <person name="Li J."/>
            <person name="Cao J.P."/>
            <person name="Eden J.S."/>
            <person name="Buchmann J."/>
            <person name="Wang W."/>
            <person name="Xu J."/>
            <person name="Holmes E.C."/>
            <person name="Zhang Y.Z."/>
        </authorList>
    </citation>
    <scope>NUCLEOTIDE SEQUENCE [LARGE SCALE GENOMIC DNA]</scope>
    <source>
        <strain evidence="2 3">WZRBX42684</strain>
    </source>
</reference>
<keyword evidence="3" id="KW-1185">Reference proteome</keyword>
<evidence type="ECO:0000313" key="2">
    <source>
        <dbReference type="EMBL" id="APG78078.1"/>
    </source>
</evidence>